<dbReference type="AlphaFoldDB" id="A0A7S7NSI1"/>
<evidence type="ECO:0000256" key="3">
    <source>
        <dbReference type="ARBA" id="ARBA00022475"/>
    </source>
</evidence>
<feature type="transmembrane region" description="Helical" evidence="7">
    <location>
        <begin position="12"/>
        <end position="32"/>
    </location>
</feature>
<comment type="similarity">
    <text evidence="2">Belongs to the DoxX family.</text>
</comment>
<evidence type="ECO:0000256" key="4">
    <source>
        <dbReference type="ARBA" id="ARBA00022692"/>
    </source>
</evidence>
<feature type="transmembrane region" description="Helical" evidence="7">
    <location>
        <begin position="44"/>
        <end position="61"/>
    </location>
</feature>
<dbReference type="Proteomes" id="UP000593892">
    <property type="component" value="Chromosome"/>
</dbReference>
<reference evidence="8 9" key="1">
    <citation type="submission" date="2020-10" db="EMBL/GenBank/DDBJ databases">
        <title>Complete genome sequence of Paludibaculum fermentans P105T, a facultatively anaerobic acidobacterium capable of dissimilatory Fe(III) reduction.</title>
        <authorList>
            <person name="Dedysh S.N."/>
            <person name="Beletsky A.V."/>
            <person name="Kulichevskaya I.S."/>
            <person name="Mardanov A.V."/>
            <person name="Ravin N.V."/>
        </authorList>
    </citation>
    <scope>NUCLEOTIDE SEQUENCE [LARGE SCALE GENOMIC DNA]</scope>
    <source>
        <strain evidence="8 9">P105</strain>
    </source>
</reference>
<evidence type="ECO:0000256" key="2">
    <source>
        <dbReference type="ARBA" id="ARBA00006679"/>
    </source>
</evidence>
<comment type="subcellular location">
    <subcellularLocation>
        <location evidence="1">Cell membrane</location>
        <topology evidence="1">Multi-pass membrane protein</topology>
    </subcellularLocation>
</comment>
<dbReference type="EMBL" id="CP063849">
    <property type="protein sequence ID" value="QOY89026.1"/>
    <property type="molecule type" value="Genomic_DNA"/>
</dbReference>
<dbReference type="PANTHER" id="PTHR33452:SF1">
    <property type="entry name" value="INNER MEMBRANE PROTEIN YPHA-RELATED"/>
    <property type="match status" value="1"/>
</dbReference>
<name>A0A7S7NSI1_PALFE</name>
<dbReference type="InterPro" id="IPR051907">
    <property type="entry name" value="DoxX-like_oxidoreductase"/>
</dbReference>
<dbReference type="Pfam" id="PF07681">
    <property type="entry name" value="DoxX"/>
    <property type="match status" value="1"/>
</dbReference>
<feature type="transmembrane region" description="Helical" evidence="7">
    <location>
        <begin position="112"/>
        <end position="131"/>
    </location>
</feature>
<feature type="transmembrane region" description="Helical" evidence="7">
    <location>
        <begin position="67"/>
        <end position="91"/>
    </location>
</feature>
<keyword evidence="6 7" id="KW-0472">Membrane</keyword>
<keyword evidence="5 7" id="KW-1133">Transmembrane helix</keyword>
<dbReference type="PANTHER" id="PTHR33452">
    <property type="entry name" value="OXIDOREDUCTASE CATD-RELATED"/>
    <property type="match status" value="1"/>
</dbReference>
<evidence type="ECO:0000256" key="7">
    <source>
        <dbReference type="SAM" id="Phobius"/>
    </source>
</evidence>
<evidence type="ECO:0000256" key="1">
    <source>
        <dbReference type="ARBA" id="ARBA00004651"/>
    </source>
</evidence>
<evidence type="ECO:0000313" key="9">
    <source>
        <dbReference type="Proteomes" id="UP000593892"/>
    </source>
</evidence>
<organism evidence="8 9">
    <name type="scientific">Paludibaculum fermentans</name>
    <dbReference type="NCBI Taxonomy" id="1473598"/>
    <lineage>
        <taxon>Bacteria</taxon>
        <taxon>Pseudomonadati</taxon>
        <taxon>Acidobacteriota</taxon>
        <taxon>Terriglobia</taxon>
        <taxon>Bryobacterales</taxon>
        <taxon>Bryobacteraceae</taxon>
        <taxon>Paludibaculum</taxon>
    </lineage>
</organism>
<dbReference type="InterPro" id="IPR032808">
    <property type="entry name" value="DoxX"/>
</dbReference>
<keyword evidence="4 7" id="KW-0812">Transmembrane</keyword>
<evidence type="ECO:0000256" key="5">
    <source>
        <dbReference type="ARBA" id="ARBA00022989"/>
    </source>
</evidence>
<accession>A0A7S7NSI1</accession>
<dbReference type="KEGG" id="pfer:IRI77_03445"/>
<evidence type="ECO:0000256" key="6">
    <source>
        <dbReference type="ARBA" id="ARBA00023136"/>
    </source>
</evidence>
<evidence type="ECO:0000313" key="8">
    <source>
        <dbReference type="EMBL" id="QOY89026.1"/>
    </source>
</evidence>
<gene>
    <name evidence="8" type="ORF">IRI77_03445</name>
</gene>
<keyword evidence="3" id="KW-1003">Cell membrane</keyword>
<proteinExistence type="inferred from homology"/>
<dbReference type="GO" id="GO:0005886">
    <property type="term" value="C:plasma membrane"/>
    <property type="evidence" value="ECO:0007669"/>
    <property type="project" value="UniProtKB-SubCell"/>
</dbReference>
<keyword evidence="9" id="KW-1185">Reference proteome</keyword>
<protein>
    <submittedName>
        <fullName evidence="8">DoxX family membrane protein</fullName>
    </submittedName>
</protein>
<dbReference type="RefSeq" id="WP_194450688.1">
    <property type="nucleotide sequence ID" value="NZ_CP063849.1"/>
</dbReference>
<sequence length="152" mass="15704">MIQRLIYPPFLAGRAGLALLLLRLFVGAAFLFHGGGKASDVSAFAAEFQIPVALAALAAYTQLAGAVLLILGLAAPAGAAAIAGTMAVATMKLMARGEVFVSPHGHSYEASFFYFTTACALLLLGPGAYSIDGLFLPRFGFVTGRSAHPQNT</sequence>